<comment type="caution">
    <text evidence="4">The sequence shown here is derived from an EMBL/GenBank/DDBJ whole genome shotgun (WGS) entry which is preliminary data.</text>
</comment>
<dbReference type="Gene3D" id="1.10.287.110">
    <property type="entry name" value="DnaJ domain"/>
    <property type="match status" value="1"/>
</dbReference>
<reference evidence="4 5" key="1">
    <citation type="submission" date="2019-02" db="EMBL/GenBank/DDBJ databases">
        <title>Genome sequencing of the rare red list fungi Antrodiella citrinella (Flaviporus citrinellus).</title>
        <authorList>
            <person name="Buettner E."/>
            <person name="Kellner H."/>
        </authorList>
    </citation>
    <scope>NUCLEOTIDE SEQUENCE [LARGE SCALE GENOMIC DNA]</scope>
    <source>
        <strain evidence="4 5">DSM 108506</strain>
    </source>
</reference>
<dbReference type="PROSITE" id="PS50076">
    <property type="entry name" value="DNAJ_2"/>
    <property type="match status" value="1"/>
</dbReference>
<dbReference type="InterPro" id="IPR036869">
    <property type="entry name" value="J_dom_sf"/>
</dbReference>
<keyword evidence="5" id="KW-1185">Reference proteome</keyword>
<dbReference type="GO" id="GO:0044183">
    <property type="term" value="F:protein folding chaperone"/>
    <property type="evidence" value="ECO:0007669"/>
    <property type="project" value="TreeGrafter"/>
</dbReference>
<dbReference type="GO" id="GO:0051082">
    <property type="term" value="F:unfolded protein binding"/>
    <property type="evidence" value="ECO:0007669"/>
    <property type="project" value="TreeGrafter"/>
</dbReference>
<feature type="domain" description="J" evidence="3">
    <location>
        <begin position="4"/>
        <end position="72"/>
    </location>
</feature>
<dbReference type="PANTHER" id="PTHR43948">
    <property type="entry name" value="DNAJ HOMOLOG SUBFAMILY B"/>
    <property type="match status" value="1"/>
</dbReference>
<keyword evidence="2" id="KW-1133">Transmembrane helix</keyword>
<keyword evidence="2" id="KW-0812">Transmembrane</keyword>
<feature type="region of interest" description="Disordered" evidence="1">
    <location>
        <begin position="69"/>
        <end position="101"/>
    </location>
</feature>
<dbReference type="PANTHER" id="PTHR43948:SF10">
    <property type="entry name" value="MRJ, ISOFORM E"/>
    <property type="match status" value="1"/>
</dbReference>
<proteinExistence type="predicted"/>
<keyword evidence="2" id="KW-0472">Membrane</keyword>
<evidence type="ECO:0000256" key="1">
    <source>
        <dbReference type="SAM" id="MobiDB-lite"/>
    </source>
</evidence>
<gene>
    <name evidence="4" type="ORF">EUX98_g3469</name>
</gene>
<dbReference type="GO" id="GO:0005737">
    <property type="term" value="C:cytoplasm"/>
    <property type="evidence" value="ECO:0007669"/>
    <property type="project" value="TreeGrafter"/>
</dbReference>
<dbReference type="SMART" id="SM00271">
    <property type="entry name" value="DnaJ"/>
    <property type="match status" value="1"/>
</dbReference>
<dbReference type="CDD" id="cd06257">
    <property type="entry name" value="DnaJ"/>
    <property type="match status" value="1"/>
</dbReference>
<name>A0A4S4MWH1_9APHY</name>
<evidence type="ECO:0000259" key="3">
    <source>
        <dbReference type="PROSITE" id="PS50076"/>
    </source>
</evidence>
<protein>
    <recommendedName>
        <fullName evidence="3">J domain-containing protein</fullName>
    </recommendedName>
</protein>
<sequence length="361" mass="40173">MATDLYEILRLDRNASPEEIRKAYRKRAMATHPDRIQGAREKEIATEEFREVSNAYEVLSDPAKREMYDNAGVWPPDVNDRPAQTNKRRSSRRPEPSPFNNDFFDNDPFPQFGNAFGRSPFGSGFNFHFTNPFDLFDSLFGDLRSQGFFDSNITFPHGPGGMSGLLSSAPFASSQSQMMSFSNMGNSGTGGRWVSQSQTTRIVNGVSETIIKQRDSQGNEHVRYKTAHGERYTINGSTGKLTRILTSDLAIVMVVLSLLVVTVIPPATMAAMTYIHKQIPHTILRRPTLSDPLVVDTPFLTLRPSESLFIHLPGPERILASPLATPLNVLEHLNIPLDNCVQKPPFPEEAPIVCVPTQGLV</sequence>
<evidence type="ECO:0000313" key="4">
    <source>
        <dbReference type="EMBL" id="THH30726.1"/>
    </source>
</evidence>
<dbReference type="AlphaFoldDB" id="A0A4S4MWH1"/>
<evidence type="ECO:0000313" key="5">
    <source>
        <dbReference type="Proteomes" id="UP000308730"/>
    </source>
</evidence>
<dbReference type="PROSITE" id="PS00636">
    <property type="entry name" value="DNAJ_1"/>
    <property type="match status" value="1"/>
</dbReference>
<dbReference type="SUPFAM" id="SSF46565">
    <property type="entry name" value="Chaperone J-domain"/>
    <property type="match status" value="1"/>
</dbReference>
<accession>A0A4S4MWH1</accession>
<dbReference type="EMBL" id="SGPM01000070">
    <property type="protein sequence ID" value="THH30726.1"/>
    <property type="molecule type" value="Genomic_DNA"/>
</dbReference>
<evidence type="ECO:0000256" key="2">
    <source>
        <dbReference type="SAM" id="Phobius"/>
    </source>
</evidence>
<dbReference type="GO" id="GO:0051087">
    <property type="term" value="F:protein-folding chaperone binding"/>
    <property type="evidence" value="ECO:0007669"/>
    <property type="project" value="TreeGrafter"/>
</dbReference>
<dbReference type="InterPro" id="IPR001623">
    <property type="entry name" value="DnaJ_domain"/>
</dbReference>
<organism evidence="4 5">
    <name type="scientific">Antrodiella citrinella</name>
    <dbReference type="NCBI Taxonomy" id="2447956"/>
    <lineage>
        <taxon>Eukaryota</taxon>
        <taxon>Fungi</taxon>
        <taxon>Dikarya</taxon>
        <taxon>Basidiomycota</taxon>
        <taxon>Agaricomycotina</taxon>
        <taxon>Agaricomycetes</taxon>
        <taxon>Polyporales</taxon>
        <taxon>Steccherinaceae</taxon>
        <taxon>Antrodiella</taxon>
    </lineage>
</organism>
<dbReference type="PRINTS" id="PR00625">
    <property type="entry name" value="JDOMAIN"/>
</dbReference>
<dbReference type="OrthoDB" id="442087at2759"/>
<dbReference type="InterPro" id="IPR018253">
    <property type="entry name" value="DnaJ_domain_CS"/>
</dbReference>
<dbReference type="Pfam" id="PF00226">
    <property type="entry name" value="DnaJ"/>
    <property type="match status" value="1"/>
</dbReference>
<dbReference type="Proteomes" id="UP000308730">
    <property type="component" value="Unassembled WGS sequence"/>
</dbReference>
<feature type="transmembrane region" description="Helical" evidence="2">
    <location>
        <begin position="249"/>
        <end position="275"/>
    </location>
</feature>